<dbReference type="CDD" id="cd00111">
    <property type="entry name" value="Trefoil"/>
    <property type="match status" value="8"/>
</dbReference>
<dbReference type="Proteomes" id="UP000759131">
    <property type="component" value="Unassembled WGS sequence"/>
</dbReference>
<sequence length="929" mass="99328">QDCGDVSTTPESCVAKGCCWNITTVHNEPNCFFRNEGNHTIDPICPTIPIASRQDCGDVTTTPTQCTAKGCCWEVEPAPGEPNCFFKTGGPVTVAPGPTSSPGPVDPKCDFIVAARQDCGDVTTTPDSCVAKGCCWNITTVPNEPNCYYKNEGNHTVDPVCLAIPVASRTDCGDVHTTPDSCVAKGCCWEVETMPGEPNCFFKTGGPVTGTPGPTVPGPTSSPGPVDPKCDFIVAARQDCGDVTTTPDSCVAKGCCWNITTVPNEPNCYYKNEGNHTVDPVCLAIPVASRTDCGDVHTTPDSCVAKGCCWEVETMPGEPNCFFKTGGPVTGTPGPTVPGPTSSPGPIDPKCDFTVAARQDCGDVTTTPHSCVAKGCCWNITTVPNEPNCYYKNEGNHTVDPVCLAIPVSSRTDCGDVHTTPDSCVAKGCCWEVVTIPGKPNCFFKTGGTVAPPGPTSAPHPGGKKVLVHIMPWFETKVSGGGKWGIHWSMANFNPDQMVGDKRKIASHYYPLIDLYASGDPKVIDWQLGLMKVSGISGVLIDWPGSSGLLDYGTNMRNAEAIIAGTQRAGLEFAVVYEDNNLDLAKMPDHIGQAKKDMTYLQQNYFSKPNYIKINGQPLLLDFGPQKGLQGGDWVQAFSVLSQKPLFLSLWNQMQQTGGTAGGEFAWIWSTFLDGLKSWYPRATGFKIGVAYPGFDDAYQEGGWGAGPGYKIPTSLANFQTTLDLALSYTDVVQVCTWNDYGEGTIIEPTLVATRAQNPSIGTNPISLAAPGLNGDSFVLDMATTAVAKGKLEIADRKHEQITEGWAIDQSGYKGYGLSMMTEIFCGILSGGLFGPNIKEHKTSSNPMDLSHCFIAINADCFAPGFAQRMQSLLDSCRNQTPAKDGTDVIVAGDPERQHMELCDSLGGIPYHINQIQFAVQRSCSETQY</sequence>
<feature type="domain" description="P-type" evidence="4">
    <location>
        <begin position="1"/>
        <end position="35"/>
    </location>
</feature>
<protein>
    <recommendedName>
        <fullName evidence="4">P-type domain-containing protein</fullName>
    </recommendedName>
</protein>
<feature type="domain" description="P-type" evidence="4">
    <location>
        <begin position="107"/>
        <end position="151"/>
    </location>
</feature>
<dbReference type="AlphaFoldDB" id="A0A7R9Q4I5"/>
<feature type="disulfide bond" evidence="3">
    <location>
        <begin position="361"/>
        <end position="376"/>
    </location>
</feature>
<evidence type="ECO:0000259" key="4">
    <source>
        <dbReference type="PROSITE" id="PS51448"/>
    </source>
</evidence>
<feature type="domain" description="P-type" evidence="4">
    <location>
        <begin position="401"/>
        <end position="446"/>
    </location>
</feature>
<reference evidence="5" key="1">
    <citation type="submission" date="2020-11" db="EMBL/GenBank/DDBJ databases">
        <authorList>
            <person name="Tran Van P."/>
        </authorList>
    </citation>
    <scope>NUCLEOTIDE SEQUENCE</scope>
</reference>
<dbReference type="Pfam" id="PF02615">
    <property type="entry name" value="Ldh_2"/>
    <property type="match status" value="1"/>
</dbReference>
<dbReference type="InterPro" id="IPR000519">
    <property type="entry name" value="P_trefoil_dom"/>
</dbReference>
<dbReference type="InterPro" id="IPR044913">
    <property type="entry name" value="P_trefoil_dom_sf"/>
</dbReference>
<feature type="domain" description="P-type" evidence="4">
    <location>
        <begin position="349"/>
        <end position="393"/>
    </location>
</feature>
<feature type="disulfide bond" evidence="3">
    <location>
        <begin position="293"/>
        <end position="308"/>
    </location>
</feature>
<evidence type="ECO:0000256" key="1">
    <source>
        <dbReference type="ARBA" id="ARBA00023002"/>
    </source>
</evidence>
<dbReference type="EMBL" id="OC863813">
    <property type="protein sequence ID" value="CAD7631284.1"/>
    <property type="molecule type" value="Genomic_DNA"/>
</dbReference>
<feature type="disulfide bond" evidence="3">
    <location>
        <begin position="230"/>
        <end position="256"/>
    </location>
</feature>
<keyword evidence="1" id="KW-0560">Oxidoreductase</keyword>
<comment type="caution">
    <text evidence="3">Lacks conserved residue(s) required for the propagation of feature annotation.</text>
</comment>
<dbReference type="InterPro" id="IPR003767">
    <property type="entry name" value="Malate/L-lactate_DH-like"/>
</dbReference>
<feature type="disulfide bond" evidence="3">
    <location>
        <begin position="3"/>
        <end position="18"/>
    </location>
</feature>
<dbReference type="EMBL" id="CAJPIZ010009238">
    <property type="protein sequence ID" value="CAG2111714.1"/>
    <property type="molecule type" value="Genomic_DNA"/>
</dbReference>
<dbReference type="SMART" id="SM00018">
    <property type="entry name" value="PD"/>
    <property type="match status" value="8"/>
</dbReference>
<dbReference type="OrthoDB" id="406152at2759"/>
<dbReference type="PANTHER" id="PTHR13826:SF14">
    <property type="entry name" value="TREFOIL FACTOR 2"/>
    <property type="match status" value="1"/>
</dbReference>
<organism evidence="5">
    <name type="scientific">Medioppia subpectinata</name>
    <dbReference type="NCBI Taxonomy" id="1979941"/>
    <lineage>
        <taxon>Eukaryota</taxon>
        <taxon>Metazoa</taxon>
        <taxon>Ecdysozoa</taxon>
        <taxon>Arthropoda</taxon>
        <taxon>Chelicerata</taxon>
        <taxon>Arachnida</taxon>
        <taxon>Acari</taxon>
        <taxon>Acariformes</taxon>
        <taxon>Sarcoptiformes</taxon>
        <taxon>Oribatida</taxon>
        <taxon>Brachypylina</taxon>
        <taxon>Oppioidea</taxon>
        <taxon>Oppiidae</taxon>
        <taxon>Medioppia</taxon>
    </lineage>
</organism>
<accession>A0A7R9Q4I5</accession>
<evidence type="ECO:0000313" key="5">
    <source>
        <dbReference type="EMBL" id="CAD7631284.1"/>
    </source>
</evidence>
<dbReference type="GO" id="GO:0005615">
    <property type="term" value="C:extracellular space"/>
    <property type="evidence" value="ECO:0007669"/>
    <property type="project" value="TreeGrafter"/>
</dbReference>
<dbReference type="Gene3D" id="3.30.60.50">
    <property type="entry name" value="Hypothetical oxidoreductase yiak, domain 3"/>
    <property type="match status" value="1"/>
</dbReference>
<evidence type="ECO:0000313" key="6">
    <source>
        <dbReference type="Proteomes" id="UP000759131"/>
    </source>
</evidence>
<feature type="disulfide bond" evidence="3">
    <location>
        <begin position="414"/>
        <end position="429"/>
    </location>
</feature>
<feature type="disulfide bond" evidence="3">
    <location>
        <begin position="109"/>
        <end position="135"/>
    </location>
</feature>
<dbReference type="InterPro" id="IPR036111">
    <property type="entry name" value="Mal/L-sulfo/L-lacto_DH-like_sf"/>
</dbReference>
<keyword evidence="6" id="KW-1185">Reference proteome</keyword>
<evidence type="ECO:0000256" key="3">
    <source>
        <dbReference type="PROSITE-ProRule" id="PRU00779"/>
    </source>
</evidence>
<dbReference type="Pfam" id="PF00088">
    <property type="entry name" value="Trefoil"/>
    <property type="match status" value="8"/>
</dbReference>
<feature type="disulfide bond" evidence="3">
    <location>
        <begin position="351"/>
        <end position="377"/>
    </location>
</feature>
<evidence type="ECO:0000256" key="2">
    <source>
        <dbReference type="ARBA" id="ARBA00023157"/>
    </source>
</evidence>
<feature type="disulfide bond" evidence="3">
    <location>
        <begin position="172"/>
        <end position="187"/>
    </location>
</feature>
<dbReference type="SUPFAM" id="SSF89733">
    <property type="entry name" value="L-sulfolactate dehydrogenase-like"/>
    <property type="match status" value="1"/>
</dbReference>
<keyword evidence="2 3" id="KW-1015">Disulfide bond</keyword>
<dbReference type="InterPro" id="IPR043143">
    <property type="entry name" value="Mal/L-sulf/L-lact_DH-like_NADP"/>
</dbReference>
<dbReference type="Gene3D" id="3.20.20.80">
    <property type="entry name" value="Glycosidases"/>
    <property type="match status" value="1"/>
</dbReference>
<dbReference type="PANTHER" id="PTHR13826">
    <property type="entry name" value="INTESTINAL TREFOIL FACTOR-RELATED"/>
    <property type="match status" value="1"/>
</dbReference>
<feature type="disulfide bond" evidence="3">
    <location>
        <begin position="56"/>
        <end position="71"/>
    </location>
</feature>
<feature type="non-terminal residue" evidence="5">
    <location>
        <position position="929"/>
    </location>
</feature>
<feature type="domain" description="P-type" evidence="4">
    <location>
        <begin position="159"/>
        <end position="204"/>
    </location>
</feature>
<name>A0A7R9Q4I5_9ACAR</name>
<dbReference type="Gene3D" id="4.10.110.10">
    <property type="entry name" value="Spasmolytic Protein, domain 1"/>
    <property type="match status" value="8"/>
</dbReference>
<feature type="domain" description="P-type" evidence="4">
    <location>
        <begin position="280"/>
        <end position="325"/>
    </location>
</feature>
<dbReference type="InterPro" id="IPR017994">
    <property type="entry name" value="P_trefoil_chordata"/>
</dbReference>
<dbReference type="GO" id="GO:0016491">
    <property type="term" value="F:oxidoreductase activity"/>
    <property type="evidence" value="ECO:0007669"/>
    <property type="project" value="UniProtKB-KW"/>
</dbReference>
<feature type="disulfide bond" evidence="3">
    <location>
        <begin position="240"/>
        <end position="255"/>
    </location>
</feature>
<gene>
    <name evidence="5" type="ORF">OSB1V03_LOCUS11693</name>
</gene>
<dbReference type="Gene3D" id="3.30.1370.60">
    <property type="entry name" value="Hypothetical oxidoreductase yiak, domain 2"/>
    <property type="match status" value="1"/>
</dbReference>
<dbReference type="PROSITE" id="PS51448">
    <property type="entry name" value="P_TREFOIL_2"/>
    <property type="match status" value="8"/>
</dbReference>
<feature type="domain" description="P-type" evidence="4">
    <location>
        <begin position="43"/>
        <end position="88"/>
    </location>
</feature>
<proteinExistence type="predicted"/>
<dbReference type="SUPFAM" id="SSF57492">
    <property type="entry name" value="Trefoil"/>
    <property type="match status" value="8"/>
</dbReference>
<feature type="domain" description="P-type" evidence="4">
    <location>
        <begin position="228"/>
        <end position="272"/>
    </location>
</feature>
<feature type="disulfide bond" evidence="3">
    <location>
        <begin position="119"/>
        <end position="134"/>
    </location>
</feature>